<dbReference type="AlphaFoldDB" id="A0A218XWD8"/>
<gene>
    <name evidence="1" type="ORF">CDL15_Pgr020785</name>
</gene>
<dbReference type="Proteomes" id="UP000197138">
    <property type="component" value="Unassembled WGS sequence"/>
</dbReference>
<evidence type="ECO:0000313" key="2">
    <source>
        <dbReference type="Proteomes" id="UP000197138"/>
    </source>
</evidence>
<evidence type="ECO:0000313" key="1">
    <source>
        <dbReference type="EMBL" id="OWM88831.1"/>
    </source>
</evidence>
<accession>A0A218XWD8</accession>
<dbReference type="EMBL" id="MTKT01000785">
    <property type="protein sequence ID" value="OWM88831.1"/>
    <property type="molecule type" value="Genomic_DNA"/>
</dbReference>
<reference evidence="2" key="1">
    <citation type="journal article" date="2017" name="Plant J.">
        <title>The pomegranate (Punica granatum L.) genome and the genomics of punicalagin biosynthesis.</title>
        <authorList>
            <person name="Qin G."/>
            <person name="Xu C."/>
            <person name="Ming R."/>
            <person name="Tang H."/>
            <person name="Guyot R."/>
            <person name="Kramer E.M."/>
            <person name="Hu Y."/>
            <person name="Yi X."/>
            <person name="Qi Y."/>
            <person name="Xu X."/>
            <person name="Gao Z."/>
            <person name="Pan H."/>
            <person name="Jian J."/>
            <person name="Tian Y."/>
            <person name="Yue Z."/>
            <person name="Xu Y."/>
        </authorList>
    </citation>
    <scope>NUCLEOTIDE SEQUENCE [LARGE SCALE GENOMIC DNA]</scope>
    <source>
        <strain evidence="2">cv. Dabenzi</strain>
    </source>
</reference>
<protein>
    <submittedName>
        <fullName evidence="1">Uncharacterized protein</fullName>
    </submittedName>
</protein>
<sequence>MEKLKQLLGVTEQEKRKRKLEPCLAYRGQDVPPAVLGVAVPCVWSLDSAFQKLSLEREE</sequence>
<name>A0A218XWD8_PUNGR</name>
<comment type="caution">
    <text evidence="1">The sequence shown here is derived from an EMBL/GenBank/DDBJ whole genome shotgun (WGS) entry which is preliminary data.</text>
</comment>
<proteinExistence type="predicted"/>
<organism evidence="1 2">
    <name type="scientific">Punica granatum</name>
    <name type="common">Pomegranate</name>
    <dbReference type="NCBI Taxonomy" id="22663"/>
    <lineage>
        <taxon>Eukaryota</taxon>
        <taxon>Viridiplantae</taxon>
        <taxon>Streptophyta</taxon>
        <taxon>Embryophyta</taxon>
        <taxon>Tracheophyta</taxon>
        <taxon>Spermatophyta</taxon>
        <taxon>Magnoliopsida</taxon>
        <taxon>eudicotyledons</taxon>
        <taxon>Gunneridae</taxon>
        <taxon>Pentapetalae</taxon>
        <taxon>rosids</taxon>
        <taxon>malvids</taxon>
        <taxon>Myrtales</taxon>
        <taxon>Lythraceae</taxon>
        <taxon>Punica</taxon>
    </lineage>
</organism>